<organism evidence="2 3">
    <name type="scientific">Exophiala bonariae</name>
    <dbReference type="NCBI Taxonomy" id="1690606"/>
    <lineage>
        <taxon>Eukaryota</taxon>
        <taxon>Fungi</taxon>
        <taxon>Dikarya</taxon>
        <taxon>Ascomycota</taxon>
        <taxon>Pezizomycotina</taxon>
        <taxon>Eurotiomycetes</taxon>
        <taxon>Chaetothyriomycetidae</taxon>
        <taxon>Chaetothyriales</taxon>
        <taxon>Herpotrichiellaceae</taxon>
        <taxon>Exophiala</taxon>
    </lineage>
</organism>
<gene>
    <name evidence="2" type="ORF">LTR84_012111</name>
</gene>
<dbReference type="GeneID" id="89980258"/>
<sequence length="439" mass="49146">MLSMRDSSRSRDPQARAMDGRHRKLFVEWTQSDRVRLCVGESIDTPKEFLVPVEFLRRRSREFQRLIHIHSDYLEQIKLPETRISTFEDFLIWTFTPQPKIGVNATFDEAVHLGVFAWKYQIPSLSNQVTDVIRAKLAEKEWPLEASIVDNIYGAVPSKCPLREVVRAALGQLPRPNAEGEVLKDEWKATFLKHAELGWDYIQAAATEWTKRDYLTDYCKFHDHQGVSHRGSFAECDGCPFAHEDCYPDEPEEVVDGSADAEAKAEPPASEDVPVEDASSDGTTVHKIEEPVEPLPLDQHEIGLTNGNASEDPALESTDNGVETPMEAPMEDTDQLKDATDDDFSGTKETDSVAEVDGTTVTSEGPGDDLNSLKENESVVGEVEERSDVKLTEMSRENSSDLKIDSTKAGEVVVEQAVPESKKPKKNKSRKRHGSKTTF</sequence>
<reference evidence="2 3" key="1">
    <citation type="submission" date="2023-08" db="EMBL/GenBank/DDBJ databases">
        <title>Black Yeasts Isolated from many extreme environments.</title>
        <authorList>
            <person name="Coleine C."/>
            <person name="Stajich J.E."/>
            <person name="Selbmann L."/>
        </authorList>
    </citation>
    <scope>NUCLEOTIDE SEQUENCE [LARGE SCALE GENOMIC DNA]</scope>
    <source>
        <strain evidence="2 3">CCFEE 5792</strain>
    </source>
</reference>
<dbReference type="EMBL" id="JAVRRD010000007">
    <property type="protein sequence ID" value="KAK5056579.1"/>
    <property type="molecule type" value="Genomic_DNA"/>
</dbReference>
<feature type="compositionally biased region" description="Basic residues" evidence="1">
    <location>
        <begin position="423"/>
        <end position="439"/>
    </location>
</feature>
<feature type="compositionally biased region" description="Basic and acidic residues" evidence="1">
    <location>
        <begin position="371"/>
        <end position="408"/>
    </location>
</feature>
<dbReference type="RefSeq" id="XP_064708295.1">
    <property type="nucleotide sequence ID" value="XM_064855635.1"/>
</dbReference>
<accession>A0AAV9NFM2</accession>
<feature type="compositionally biased region" description="Basic and acidic residues" evidence="1">
    <location>
        <begin position="334"/>
        <end position="351"/>
    </location>
</feature>
<feature type="region of interest" description="Disordered" evidence="1">
    <location>
        <begin position="250"/>
        <end position="439"/>
    </location>
</feature>
<evidence type="ECO:0000313" key="3">
    <source>
        <dbReference type="Proteomes" id="UP001358417"/>
    </source>
</evidence>
<evidence type="ECO:0000256" key="1">
    <source>
        <dbReference type="SAM" id="MobiDB-lite"/>
    </source>
</evidence>
<dbReference type="Proteomes" id="UP001358417">
    <property type="component" value="Unassembled WGS sequence"/>
</dbReference>
<name>A0AAV9NFM2_9EURO</name>
<proteinExistence type="predicted"/>
<keyword evidence="3" id="KW-1185">Reference proteome</keyword>
<evidence type="ECO:0000313" key="2">
    <source>
        <dbReference type="EMBL" id="KAK5056579.1"/>
    </source>
</evidence>
<evidence type="ECO:0008006" key="4">
    <source>
        <dbReference type="Google" id="ProtNLM"/>
    </source>
</evidence>
<dbReference type="AlphaFoldDB" id="A0AAV9NFM2"/>
<protein>
    <recommendedName>
        <fullName evidence="4">BTB domain-containing protein</fullName>
    </recommendedName>
</protein>
<comment type="caution">
    <text evidence="2">The sequence shown here is derived from an EMBL/GenBank/DDBJ whole genome shotgun (WGS) entry which is preliminary data.</text>
</comment>